<evidence type="ECO:0000256" key="1">
    <source>
        <dbReference type="ARBA" id="ARBA00009023"/>
    </source>
</evidence>
<comment type="caution">
    <text evidence="5">The sequence shown here is derived from an EMBL/GenBank/DDBJ whole genome shotgun (WGS) entry which is preliminary data.</text>
</comment>
<dbReference type="PANTHER" id="PTHR33376">
    <property type="match status" value="1"/>
</dbReference>
<gene>
    <name evidence="5" type="ORF">F3N42_11205</name>
</gene>
<dbReference type="InterPro" id="IPR038404">
    <property type="entry name" value="TRAP_DctP_sf"/>
</dbReference>
<organism evidence="5 6">
    <name type="scientific">Marinihelvus fidelis</name>
    <dbReference type="NCBI Taxonomy" id="2613842"/>
    <lineage>
        <taxon>Bacteria</taxon>
        <taxon>Pseudomonadati</taxon>
        <taxon>Pseudomonadota</taxon>
        <taxon>Gammaproteobacteria</taxon>
        <taxon>Chromatiales</taxon>
        <taxon>Wenzhouxiangellaceae</taxon>
        <taxon>Marinihelvus</taxon>
    </lineage>
</organism>
<keyword evidence="2" id="KW-0813">Transport</keyword>
<keyword evidence="6" id="KW-1185">Reference proteome</keyword>
<reference evidence="5 6" key="1">
    <citation type="submission" date="2019-09" db="EMBL/GenBank/DDBJ databases">
        <title>Wenzhouxiangella sp. Genome sequencing and assembly.</title>
        <authorList>
            <person name="Zhang R."/>
        </authorList>
    </citation>
    <scope>NUCLEOTIDE SEQUENCE [LARGE SCALE GENOMIC DNA]</scope>
    <source>
        <strain evidence="5 6">W260</strain>
    </source>
</reference>
<dbReference type="EMBL" id="VYXP01000006">
    <property type="protein sequence ID" value="KAA9130916.1"/>
    <property type="molecule type" value="Genomic_DNA"/>
</dbReference>
<dbReference type="GO" id="GO:0055085">
    <property type="term" value="P:transmembrane transport"/>
    <property type="evidence" value="ECO:0007669"/>
    <property type="project" value="InterPro"/>
</dbReference>
<dbReference type="InterPro" id="IPR018389">
    <property type="entry name" value="DctP_fam"/>
</dbReference>
<name>A0A5N0TAR9_9GAMM</name>
<sequence length="343" mass="37437">MNRTILKALTVLVACASLAPAMAAADMTFKIATVVPEGSSWMTAMRAGAEDIEARTEGRVKFKFYGGGVQGNDAQVRRKMRVGQLHGGAFTSGAMRDFHPDMEIYGLPLLFRGYDEARQLREQFDPILYQRLEDAGYVTFGFAGGGFAYMASNTRIANRDDMEGLKIWIPEGDQVARAAADTLGIAPVTLPLTDVLTGLQTELIDTVMGPPVGMIVMQWHSTVEYITDFPIAYVYAGVIIDKRHFGKISEQDQAVVHEVMGDVYRGFDEAGEKDNAEALDALFAGGIQRVDLTDAEKARWRELLEASNREAGNRGAFDLELLDSMECALGAIRGTVDAGECSQ</sequence>
<evidence type="ECO:0000313" key="5">
    <source>
        <dbReference type="EMBL" id="KAA9130916.1"/>
    </source>
</evidence>
<evidence type="ECO:0000313" key="6">
    <source>
        <dbReference type="Proteomes" id="UP000325372"/>
    </source>
</evidence>
<feature type="signal peptide" evidence="4">
    <location>
        <begin position="1"/>
        <end position="23"/>
    </location>
</feature>
<dbReference type="RefSeq" id="WP_150864554.1">
    <property type="nucleotide sequence ID" value="NZ_VYXP01000006.1"/>
</dbReference>
<dbReference type="CDD" id="cd13670">
    <property type="entry name" value="PBP2_TRAP_Tp0957_like"/>
    <property type="match status" value="1"/>
</dbReference>
<accession>A0A5N0TAR9</accession>
<dbReference type="Proteomes" id="UP000325372">
    <property type="component" value="Unassembled WGS sequence"/>
</dbReference>
<feature type="chain" id="PRO_5024427990" evidence="4">
    <location>
        <begin position="24"/>
        <end position="343"/>
    </location>
</feature>
<comment type="similarity">
    <text evidence="1">Belongs to the bacterial solute-binding protein 7 family.</text>
</comment>
<keyword evidence="3 4" id="KW-0732">Signal</keyword>
<evidence type="ECO:0000256" key="4">
    <source>
        <dbReference type="SAM" id="SignalP"/>
    </source>
</evidence>
<dbReference type="AlphaFoldDB" id="A0A5N0TAR9"/>
<proteinExistence type="inferred from homology"/>
<dbReference type="Pfam" id="PF03480">
    <property type="entry name" value="DctP"/>
    <property type="match status" value="1"/>
</dbReference>
<dbReference type="PANTHER" id="PTHR33376:SF7">
    <property type="entry name" value="C4-DICARBOXYLATE-BINDING PROTEIN DCTB"/>
    <property type="match status" value="1"/>
</dbReference>
<evidence type="ECO:0000256" key="2">
    <source>
        <dbReference type="ARBA" id="ARBA00022448"/>
    </source>
</evidence>
<evidence type="ECO:0000256" key="3">
    <source>
        <dbReference type="ARBA" id="ARBA00022729"/>
    </source>
</evidence>
<protein>
    <submittedName>
        <fullName evidence="5">C4-dicarboxylate ABC transporter</fullName>
    </submittedName>
</protein>
<dbReference type="NCBIfam" id="NF037995">
    <property type="entry name" value="TRAP_S1"/>
    <property type="match status" value="1"/>
</dbReference>
<dbReference type="Gene3D" id="3.40.190.170">
    <property type="entry name" value="Bacterial extracellular solute-binding protein, family 7"/>
    <property type="match status" value="1"/>
</dbReference>